<evidence type="ECO:0000259" key="1">
    <source>
        <dbReference type="SMART" id="SM00507"/>
    </source>
</evidence>
<dbReference type="InterPro" id="IPR003615">
    <property type="entry name" value="HNH_nuc"/>
</dbReference>
<dbReference type="Pfam" id="PF01844">
    <property type="entry name" value="HNH"/>
    <property type="match status" value="1"/>
</dbReference>
<dbReference type="RefSeq" id="WP_110032576.1">
    <property type="nucleotide sequence ID" value="NZ_QGTR01000003.1"/>
</dbReference>
<dbReference type="InterPro" id="IPR002711">
    <property type="entry name" value="HNH"/>
</dbReference>
<evidence type="ECO:0000313" key="3">
    <source>
        <dbReference type="Proteomes" id="UP000246352"/>
    </source>
</evidence>
<name>A0A317PIT0_9HYPH</name>
<dbReference type="GO" id="GO:0004519">
    <property type="term" value="F:endonuclease activity"/>
    <property type="evidence" value="ECO:0007669"/>
    <property type="project" value="InterPro"/>
</dbReference>
<dbReference type="EMBL" id="QGTR01000003">
    <property type="protein sequence ID" value="PWW00352.1"/>
    <property type="molecule type" value="Genomic_DNA"/>
</dbReference>
<comment type="caution">
    <text evidence="2">The sequence shown here is derived from an EMBL/GenBank/DDBJ whole genome shotgun (WGS) entry which is preliminary data.</text>
</comment>
<dbReference type="OrthoDB" id="9802640at2"/>
<dbReference type="AlphaFoldDB" id="A0A317PIT0"/>
<reference evidence="2 3" key="1">
    <citation type="submission" date="2018-05" db="EMBL/GenBank/DDBJ databases">
        <title>Genomic Encyclopedia of Type Strains, Phase IV (KMG-IV): sequencing the most valuable type-strain genomes for metagenomic binning, comparative biology and taxonomic classification.</title>
        <authorList>
            <person name="Goeker M."/>
        </authorList>
    </citation>
    <scope>NUCLEOTIDE SEQUENCE [LARGE SCALE GENOMIC DNA]</scope>
    <source>
        <strain evidence="2 3">DSM 16791</strain>
    </source>
</reference>
<proteinExistence type="predicted"/>
<dbReference type="CDD" id="cd00085">
    <property type="entry name" value="HNHc"/>
    <property type="match status" value="1"/>
</dbReference>
<protein>
    <submittedName>
        <fullName evidence="2">5-methylcytosine-specific restriction protein A</fullName>
    </submittedName>
</protein>
<accession>A0A317PIT0</accession>
<sequence>MLAAKQIFILREVEEGTGATIGLEEDRSGMQTGLRLWFADLPRSHSPIVTLQPAGLHRFRATLTFGNFAADTISQMNRADAEEVDLARALVASVAESATVRFAGEQSLESWRINDGRFLLTAEKTNIKERYEDDALAATCRELVIPILAAMAELYGYDSIEEPIDQAGEIEGALSISVISRRERNPRNRLLSLRIHGGQCKICGFDPAQRYPDLRSIIEVHHIQPLSSLGEPRAYDPSKDLIPLCPNCHRAAHTRRPLPWSPDELRLMHHD</sequence>
<dbReference type="Gene3D" id="1.10.30.50">
    <property type="match status" value="1"/>
</dbReference>
<evidence type="ECO:0000313" key="2">
    <source>
        <dbReference type="EMBL" id="PWW00352.1"/>
    </source>
</evidence>
<dbReference type="GO" id="GO:0003676">
    <property type="term" value="F:nucleic acid binding"/>
    <property type="evidence" value="ECO:0007669"/>
    <property type="project" value="InterPro"/>
</dbReference>
<keyword evidence="3" id="KW-1185">Reference proteome</keyword>
<dbReference type="GO" id="GO:0008270">
    <property type="term" value="F:zinc ion binding"/>
    <property type="evidence" value="ECO:0007669"/>
    <property type="project" value="InterPro"/>
</dbReference>
<organism evidence="2 3">
    <name type="scientific">Hoeflea marina</name>
    <dbReference type="NCBI Taxonomy" id="274592"/>
    <lineage>
        <taxon>Bacteria</taxon>
        <taxon>Pseudomonadati</taxon>
        <taxon>Pseudomonadota</taxon>
        <taxon>Alphaproteobacteria</taxon>
        <taxon>Hyphomicrobiales</taxon>
        <taxon>Rhizobiaceae</taxon>
        <taxon>Hoeflea</taxon>
    </lineage>
</organism>
<feature type="domain" description="HNH nuclease" evidence="1">
    <location>
        <begin position="187"/>
        <end position="250"/>
    </location>
</feature>
<dbReference type="Proteomes" id="UP000246352">
    <property type="component" value="Unassembled WGS sequence"/>
</dbReference>
<dbReference type="SMART" id="SM00507">
    <property type="entry name" value="HNHc"/>
    <property type="match status" value="1"/>
</dbReference>
<gene>
    <name evidence="2" type="ORF">DFR52_103555</name>
</gene>